<evidence type="ECO:0000256" key="1">
    <source>
        <dbReference type="ARBA" id="ARBA00022801"/>
    </source>
</evidence>
<dbReference type="Pfam" id="PF04371">
    <property type="entry name" value="PAD_porph"/>
    <property type="match status" value="1"/>
</dbReference>
<evidence type="ECO:0000313" key="2">
    <source>
        <dbReference type="EMBL" id="MCW3484616.1"/>
    </source>
</evidence>
<name>A0ABT3IKZ2_9BACT</name>
<keyword evidence="3" id="KW-1185">Reference proteome</keyword>
<protein>
    <submittedName>
        <fullName evidence="2">Agmatine deiminase family protein</fullName>
    </submittedName>
</protein>
<dbReference type="PANTHER" id="PTHR31377:SF0">
    <property type="entry name" value="AGMATINE DEIMINASE-RELATED"/>
    <property type="match status" value="1"/>
</dbReference>
<dbReference type="Gene3D" id="3.75.10.10">
    <property type="entry name" value="L-arginine/glycine Amidinotransferase, Chain A"/>
    <property type="match status" value="1"/>
</dbReference>
<dbReference type="InterPro" id="IPR007466">
    <property type="entry name" value="Peptidyl-Arg-deiminase_porph"/>
</dbReference>
<evidence type="ECO:0000313" key="3">
    <source>
        <dbReference type="Proteomes" id="UP001207742"/>
    </source>
</evidence>
<comment type="caution">
    <text evidence="2">The sequence shown here is derived from an EMBL/GenBank/DDBJ whole genome shotgun (WGS) entry which is preliminary data.</text>
</comment>
<accession>A0ABT3IKZ2</accession>
<dbReference type="SUPFAM" id="SSF55909">
    <property type="entry name" value="Pentein"/>
    <property type="match status" value="1"/>
</dbReference>
<dbReference type="PANTHER" id="PTHR31377">
    <property type="entry name" value="AGMATINE DEIMINASE-RELATED"/>
    <property type="match status" value="1"/>
</dbReference>
<dbReference type="RefSeq" id="WP_264730379.1">
    <property type="nucleotide sequence ID" value="NZ_JAPDNR010000001.1"/>
</dbReference>
<keyword evidence="1" id="KW-0378">Hydrolase</keyword>
<sequence length="372" mass="41613">MGITGTILSALLLSCGKEESSLTNTTAATADTAILYTMPEESSPHEGTWLQWPHEYQYGKSFRNRLDATWIAMTKALAPHEKVHIVAYDQEEKERITEMLTAVQTPMANVDFTISQTDDVWVRDNGPIYVRDKQGKLLIEDWGFNAWGRKAAYDNCNQIPARIASDQQLQRIDLNNKMINEGGSVEIDGKGVLMACKSSVLNENRNPGMTQAQAEAIFTKYLGVTKFIWLDGKAGLEITDMHIDGFARFANPTTIVTMSDDDLLYWQVPEKDINTLLEATNKNGNAYRFVKIPLTQNEVVTTYGKNVGRASYINYYIANNRVLVPNYNDPNDAVANSIIQGLYPGRQVIGIDCRNLFANGGMVHCVTQQQPR</sequence>
<organism evidence="2 3">
    <name type="scientific">Chitinophaga nivalis</name>
    <dbReference type="NCBI Taxonomy" id="2991709"/>
    <lineage>
        <taxon>Bacteria</taxon>
        <taxon>Pseudomonadati</taxon>
        <taxon>Bacteroidota</taxon>
        <taxon>Chitinophagia</taxon>
        <taxon>Chitinophagales</taxon>
        <taxon>Chitinophagaceae</taxon>
        <taxon>Chitinophaga</taxon>
    </lineage>
</organism>
<dbReference type="EMBL" id="JAPDNS010000001">
    <property type="protein sequence ID" value="MCW3484616.1"/>
    <property type="molecule type" value="Genomic_DNA"/>
</dbReference>
<proteinExistence type="predicted"/>
<gene>
    <name evidence="2" type="ORF">OL497_11965</name>
</gene>
<dbReference type="Proteomes" id="UP001207742">
    <property type="component" value="Unassembled WGS sequence"/>
</dbReference>
<reference evidence="2 3" key="1">
    <citation type="submission" date="2022-10" db="EMBL/GenBank/DDBJ databases">
        <title>Chitinophaga nivalis PC15 sp. nov., isolated from Pyeongchang county, South Korea.</title>
        <authorList>
            <person name="Trinh H.N."/>
        </authorList>
    </citation>
    <scope>NUCLEOTIDE SEQUENCE [LARGE SCALE GENOMIC DNA]</scope>
    <source>
        <strain evidence="2 3">PC14</strain>
    </source>
</reference>